<keyword evidence="7 18" id="KW-0479">Metal-binding</keyword>
<dbReference type="EC" id="2.7.7.23" evidence="18"/>
<evidence type="ECO:0000313" key="20">
    <source>
        <dbReference type="EMBL" id="GGF71772.1"/>
    </source>
</evidence>
<evidence type="ECO:0000256" key="16">
    <source>
        <dbReference type="ARBA" id="ARBA00048493"/>
    </source>
</evidence>
<feature type="binding site" evidence="18">
    <location>
        <position position="167"/>
    </location>
    <ligand>
        <name>UDP-N-acetyl-alpha-D-glucosamine</name>
        <dbReference type="ChEBI" id="CHEBI:57705"/>
    </ligand>
</feature>
<feature type="binding site" evidence="18">
    <location>
        <position position="420"/>
    </location>
    <ligand>
        <name>acetyl-CoA</name>
        <dbReference type="ChEBI" id="CHEBI:57288"/>
    </ligand>
</feature>
<evidence type="ECO:0000256" key="10">
    <source>
        <dbReference type="ARBA" id="ARBA00022960"/>
    </source>
</evidence>
<evidence type="ECO:0000256" key="7">
    <source>
        <dbReference type="ARBA" id="ARBA00022723"/>
    </source>
</evidence>
<feature type="binding site" evidence="18">
    <location>
        <position position="23"/>
    </location>
    <ligand>
        <name>UDP-N-acetyl-alpha-D-glucosamine</name>
        <dbReference type="ChEBI" id="CHEBI:57705"/>
    </ligand>
</feature>
<evidence type="ECO:0000256" key="12">
    <source>
        <dbReference type="ARBA" id="ARBA00023268"/>
    </source>
</evidence>
<feature type="region of interest" description="Linker" evidence="18">
    <location>
        <begin position="227"/>
        <end position="247"/>
    </location>
</feature>
<dbReference type="PANTHER" id="PTHR43584">
    <property type="entry name" value="NUCLEOTIDYL TRANSFERASE"/>
    <property type="match status" value="1"/>
</dbReference>
<dbReference type="GO" id="GO:0006048">
    <property type="term" value="P:UDP-N-acetylglucosamine biosynthetic process"/>
    <property type="evidence" value="ECO:0007669"/>
    <property type="project" value="InterPro"/>
</dbReference>
<feature type="binding site" evidence="18">
    <location>
        <begin position="77"/>
        <end position="78"/>
    </location>
    <ligand>
        <name>UDP-N-acetyl-alpha-D-glucosamine</name>
        <dbReference type="ChEBI" id="CHEBI:57705"/>
    </ligand>
</feature>
<feature type="binding site" evidence="18">
    <location>
        <begin position="9"/>
        <end position="12"/>
    </location>
    <ligand>
        <name>UDP-N-acetyl-alpha-D-glucosamine</name>
        <dbReference type="ChEBI" id="CHEBI:57705"/>
    </ligand>
</feature>
<keyword evidence="5 18" id="KW-0808">Transferase</keyword>
<dbReference type="CDD" id="cd02540">
    <property type="entry name" value="GT2_GlmU_N_bac"/>
    <property type="match status" value="1"/>
</dbReference>
<protein>
    <recommendedName>
        <fullName evidence="18">Bifunctional protein GlmU</fullName>
    </recommendedName>
    <domain>
        <recommendedName>
            <fullName evidence="18">UDP-N-acetylglucosamine pyrophosphorylase</fullName>
            <ecNumber evidence="18">2.7.7.23</ecNumber>
        </recommendedName>
        <alternativeName>
            <fullName evidence="18">N-acetylglucosamine-1-phosphate uridyltransferase</fullName>
        </alternativeName>
    </domain>
    <domain>
        <recommendedName>
            <fullName evidence="18">Glucosamine-1-phosphate N-acetyltransferase</fullName>
            <ecNumber evidence="18">2.3.1.157</ecNumber>
        </recommendedName>
    </domain>
</protein>
<keyword evidence="11 18" id="KW-0573">Peptidoglycan synthesis</keyword>
<feature type="binding site" evidence="18">
    <location>
        <position position="137"/>
    </location>
    <ligand>
        <name>UDP-N-acetyl-alpha-D-glucosamine</name>
        <dbReference type="ChEBI" id="CHEBI:57705"/>
    </ligand>
</feature>
<comment type="similarity">
    <text evidence="3 18">In the N-terminal section; belongs to the N-acetylglucosamine-1-phosphate uridyltransferase family.</text>
</comment>
<dbReference type="RefSeq" id="WP_188666227.1">
    <property type="nucleotide sequence ID" value="NZ_BMHV01000022.1"/>
</dbReference>
<comment type="subunit">
    <text evidence="18">Homotrimer.</text>
</comment>
<feature type="binding site" evidence="18">
    <location>
        <position position="313"/>
    </location>
    <ligand>
        <name>UDP-N-acetyl-alpha-D-glucosamine</name>
        <dbReference type="ChEBI" id="CHEBI:57705"/>
    </ligand>
</feature>
<keyword evidence="21" id="KW-1185">Reference proteome</keyword>
<dbReference type="GO" id="GO:0009245">
    <property type="term" value="P:lipid A biosynthetic process"/>
    <property type="evidence" value="ECO:0007669"/>
    <property type="project" value="UniProtKB-UniRule"/>
</dbReference>
<dbReference type="CDD" id="cd03353">
    <property type="entry name" value="LbH_GlmU_C"/>
    <property type="match status" value="1"/>
</dbReference>
<keyword evidence="4 18" id="KW-0963">Cytoplasm</keyword>
<feature type="binding site" evidence="18">
    <location>
        <position position="102"/>
    </location>
    <ligand>
        <name>Mg(2+)</name>
        <dbReference type="ChEBI" id="CHEBI:18420"/>
    </ligand>
</feature>
<comment type="catalytic activity">
    <reaction evidence="16 18">
        <text>N-acetyl-alpha-D-glucosamine 1-phosphate + UTP + H(+) = UDP-N-acetyl-alpha-D-glucosamine + diphosphate</text>
        <dbReference type="Rhea" id="RHEA:13509"/>
        <dbReference type="ChEBI" id="CHEBI:15378"/>
        <dbReference type="ChEBI" id="CHEBI:33019"/>
        <dbReference type="ChEBI" id="CHEBI:46398"/>
        <dbReference type="ChEBI" id="CHEBI:57705"/>
        <dbReference type="ChEBI" id="CHEBI:57776"/>
        <dbReference type="EC" id="2.7.7.23"/>
    </reaction>
</comment>
<feature type="binding site" evidence="18">
    <location>
        <position position="331"/>
    </location>
    <ligand>
        <name>UDP-N-acetyl-alpha-D-glucosamine</name>
        <dbReference type="ChEBI" id="CHEBI:57705"/>
    </ligand>
</feature>
<dbReference type="GO" id="GO:0005737">
    <property type="term" value="C:cytoplasm"/>
    <property type="evidence" value="ECO:0007669"/>
    <property type="project" value="UniProtKB-SubCell"/>
</dbReference>
<evidence type="ECO:0000256" key="17">
    <source>
        <dbReference type="ARBA" id="ARBA00049628"/>
    </source>
</evidence>
<evidence type="ECO:0000256" key="1">
    <source>
        <dbReference type="ARBA" id="ARBA00004496"/>
    </source>
</evidence>
<feature type="binding site" evidence="18">
    <location>
        <position position="346"/>
    </location>
    <ligand>
        <name>UDP-N-acetyl-alpha-D-glucosamine</name>
        <dbReference type="ChEBI" id="CHEBI:57705"/>
    </ligand>
</feature>
<evidence type="ECO:0000256" key="9">
    <source>
        <dbReference type="ARBA" id="ARBA00022842"/>
    </source>
</evidence>
<proteinExistence type="inferred from homology"/>
<dbReference type="Pfam" id="PF12804">
    <property type="entry name" value="NTP_transf_3"/>
    <property type="match status" value="1"/>
</dbReference>
<feature type="binding site" evidence="18">
    <location>
        <position position="224"/>
    </location>
    <ligand>
        <name>Mg(2+)</name>
        <dbReference type="ChEBI" id="CHEBI:18420"/>
    </ligand>
</feature>
<comment type="function">
    <text evidence="17 18">Catalyzes the last two sequential reactions in the de novo biosynthetic pathway for UDP-N-acetylglucosamine (UDP-GlcNAc). The C-terminal domain catalyzes the transfer of acetyl group from acetyl coenzyme A to glucosamine-1-phosphate (GlcN-1-P) to produce N-acetylglucosamine-1-phosphate (GlcNAc-1-P), which is converted into UDP-GlcNAc by the transfer of uridine 5-monophosphate (from uridine 5-triphosphate), a reaction catalyzed by the N-terminal domain.</text>
</comment>
<dbReference type="InterPro" id="IPR025877">
    <property type="entry name" value="MobA-like_NTP_Trfase"/>
</dbReference>
<feature type="region of interest" description="N-acetyltransferase" evidence="18">
    <location>
        <begin position="248"/>
        <end position="444"/>
    </location>
</feature>
<dbReference type="Proteomes" id="UP000632498">
    <property type="component" value="Unassembled WGS sequence"/>
</dbReference>
<feature type="binding site" evidence="18">
    <location>
        <begin position="366"/>
        <end position="367"/>
    </location>
    <ligand>
        <name>acetyl-CoA</name>
        <dbReference type="ChEBI" id="CHEBI:57288"/>
    </ligand>
</feature>
<dbReference type="Gene3D" id="2.160.10.10">
    <property type="entry name" value="Hexapeptide repeat proteins"/>
    <property type="match status" value="1"/>
</dbReference>
<dbReference type="NCBIfam" id="TIGR01173">
    <property type="entry name" value="glmU"/>
    <property type="match status" value="1"/>
</dbReference>
<feature type="active site" description="Proton acceptor" evidence="18">
    <location>
        <position position="343"/>
    </location>
</feature>
<comment type="pathway">
    <text evidence="18">Nucleotide-sugar biosynthesis; UDP-N-acetyl-alpha-D-glucosamine biosynthesis; N-acetyl-alpha-D-glucosamine 1-phosphate from alpha-D-glucosamine 6-phosphate (route II): step 2/2.</text>
</comment>
<comment type="caution">
    <text evidence="20">The sequence shown here is derived from an EMBL/GenBank/DDBJ whole genome shotgun (WGS) entry which is preliminary data.</text>
</comment>
<evidence type="ECO:0000256" key="6">
    <source>
        <dbReference type="ARBA" id="ARBA00022695"/>
    </source>
</evidence>
<dbReference type="SUPFAM" id="SSF53448">
    <property type="entry name" value="Nucleotide-diphospho-sugar transferases"/>
    <property type="match status" value="1"/>
</dbReference>
<dbReference type="InterPro" id="IPR011004">
    <property type="entry name" value="Trimer_LpxA-like_sf"/>
</dbReference>
<comment type="pathway">
    <text evidence="18">Nucleotide-sugar biosynthesis; UDP-N-acetyl-alpha-D-glucosamine biosynthesis; UDP-N-acetyl-alpha-D-glucosamine from N-acetyl-alpha-D-glucosamine 1-phosphate: step 1/1.</text>
</comment>
<feature type="binding site" evidence="18">
    <location>
        <position position="403"/>
    </location>
    <ligand>
        <name>acetyl-CoA</name>
        <dbReference type="ChEBI" id="CHEBI:57288"/>
    </ligand>
</feature>
<feature type="binding site" evidence="18">
    <location>
        <position position="385"/>
    </location>
    <ligand>
        <name>acetyl-CoA</name>
        <dbReference type="ChEBI" id="CHEBI:57288"/>
    </ligand>
</feature>
<dbReference type="PROSITE" id="PS00101">
    <property type="entry name" value="HEXAPEP_TRANSFERASES"/>
    <property type="match status" value="1"/>
</dbReference>
<evidence type="ECO:0000259" key="19">
    <source>
        <dbReference type="Pfam" id="PF12804"/>
    </source>
</evidence>
<dbReference type="GO" id="GO:0000287">
    <property type="term" value="F:magnesium ion binding"/>
    <property type="evidence" value="ECO:0007669"/>
    <property type="project" value="UniProtKB-UniRule"/>
</dbReference>
<evidence type="ECO:0000256" key="14">
    <source>
        <dbReference type="ARBA" id="ARBA00023316"/>
    </source>
</evidence>
<feature type="binding site" evidence="18">
    <location>
        <position position="152"/>
    </location>
    <ligand>
        <name>UDP-N-acetyl-alpha-D-glucosamine</name>
        <dbReference type="ChEBI" id="CHEBI:57705"/>
    </ligand>
</feature>
<dbReference type="GO" id="GO:0000902">
    <property type="term" value="P:cell morphogenesis"/>
    <property type="evidence" value="ECO:0007669"/>
    <property type="project" value="UniProtKB-UniRule"/>
</dbReference>
<reference evidence="20" key="2">
    <citation type="submission" date="2020-09" db="EMBL/GenBank/DDBJ databases">
        <authorList>
            <person name="Sun Q."/>
            <person name="Zhou Y."/>
        </authorList>
    </citation>
    <scope>NUCLEOTIDE SEQUENCE</scope>
    <source>
        <strain evidence="20">CGMCC 1.15254</strain>
    </source>
</reference>
<dbReference type="InterPro" id="IPR050065">
    <property type="entry name" value="GlmU-like"/>
</dbReference>
<sequence>MSKSAAIVLAAGLGTRMKSAKPKVMHPLAGRPMVNHVIANLQRASVEEVVCIVGPDMPELEQTVAPHKTAIQKDRLGTGHAVLAAKDVMRGDEENILIAFGDTPLITDQTFHAMLEARKRADVVVLGFRPENPGAYGRLIVDAQNELQAIVEFKDADAEQRAIALCNSGVMCVDGKKLFPLLERITNDNAAGEYYLTDIVTLARKDGLHCGVVEGEEDELLGVNSRVELARAEAIAQDRLRHHAMVNGATLLDPASTHFSFDTRLGRDVVVEPNVFFGPGVNVGDNVTIKAFSHLEDTQVGNGVVMGPYARLRPGTDLHDDVKVGNFVEIKKAVIEKGAKVNHLSYIGDARVGAQANIGAGTITCNYDGFFKYHTDIGAGAFIGSNTALVAPVKIGDNANVGAGSTISKDVEAGDLGLTRAPQKNFVGWSDKFRAKQALRKNSK</sequence>
<dbReference type="AlphaFoldDB" id="A0A917C626"/>
<dbReference type="GO" id="GO:0071555">
    <property type="term" value="P:cell wall organization"/>
    <property type="evidence" value="ECO:0007669"/>
    <property type="project" value="UniProtKB-KW"/>
</dbReference>
<evidence type="ECO:0000256" key="4">
    <source>
        <dbReference type="ARBA" id="ARBA00022490"/>
    </source>
</evidence>
<dbReference type="Pfam" id="PF00132">
    <property type="entry name" value="Hexapep"/>
    <property type="match status" value="1"/>
</dbReference>
<dbReference type="GO" id="GO:0016020">
    <property type="term" value="C:membrane"/>
    <property type="evidence" value="ECO:0007669"/>
    <property type="project" value="GOC"/>
</dbReference>
<comment type="subcellular location">
    <subcellularLocation>
        <location evidence="1 18">Cytoplasm</location>
    </subcellularLocation>
</comment>
<dbReference type="InterPro" id="IPR029044">
    <property type="entry name" value="Nucleotide-diphossugar_trans"/>
</dbReference>
<evidence type="ECO:0000256" key="3">
    <source>
        <dbReference type="ARBA" id="ARBA00007947"/>
    </source>
</evidence>
<dbReference type="EMBL" id="BMHV01000022">
    <property type="protein sequence ID" value="GGF71772.1"/>
    <property type="molecule type" value="Genomic_DNA"/>
</dbReference>
<dbReference type="Gene3D" id="3.90.550.10">
    <property type="entry name" value="Spore Coat Polysaccharide Biosynthesis Protein SpsA, Chain A"/>
    <property type="match status" value="1"/>
</dbReference>
<evidence type="ECO:0000256" key="11">
    <source>
        <dbReference type="ARBA" id="ARBA00022984"/>
    </source>
</evidence>
<dbReference type="InterPro" id="IPR018357">
    <property type="entry name" value="Hexapep_transf_CS"/>
</dbReference>
<feature type="domain" description="MobA-like NTP transferase" evidence="19">
    <location>
        <begin position="6"/>
        <end position="142"/>
    </location>
</feature>
<keyword evidence="6 18" id="KW-0548">Nucleotidyltransferase</keyword>
<feature type="binding site" evidence="18">
    <location>
        <position position="224"/>
    </location>
    <ligand>
        <name>UDP-N-acetyl-alpha-D-glucosamine</name>
        <dbReference type="ChEBI" id="CHEBI:57705"/>
    </ligand>
</feature>
<evidence type="ECO:0000256" key="18">
    <source>
        <dbReference type="HAMAP-Rule" id="MF_01631"/>
    </source>
</evidence>
<dbReference type="SUPFAM" id="SSF51161">
    <property type="entry name" value="Trimeric LpxA-like enzymes"/>
    <property type="match status" value="1"/>
</dbReference>
<dbReference type="InterPro" id="IPR005882">
    <property type="entry name" value="Bifunctional_GlmU"/>
</dbReference>
<reference evidence="20" key="1">
    <citation type="journal article" date="2014" name="Int. J. Syst. Evol. Microbiol.">
        <title>Complete genome sequence of Corynebacterium casei LMG S-19264T (=DSM 44701T), isolated from a smear-ripened cheese.</title>
        <authorList>
            <consortium name="US DOE Joint Genome Institute (JGI-PGF)"/>
            <person name="Walter F."/>
            <person name="Albersmeier A."/>
            <person name="Kalinowski J."/>
            <person name="Ruckert C."/>
        </authorList>
    </citation>
    <scope>NUCLEOTIDE SEQUENCE</scope>
    <source>
        <strain evidence="20">CGMCC 1.15254</strain>
    </source>
</reference>
<dbReference type="NCBIfam" id="NF010933">
    <property type="entry name" value="PRK14353.1"/>
    <property type="match status" value="1"/>
</dbReference>
<gene>
    <name evidence="18 20" type="primary">glmU</name>
    <name evidence="20" type="ORF">GCM10011332_27200</name>
</gene>
<comment type="cofactor">
    <cofactor evidence="18">
        <name>Mg(2+)</name>
        <dbReference type="ChEBI" id="CHEBI:18420"/>
    </cofactor>
    <text evidence="18">Binds 1 Mg(2+) ion per subunit.</text>
</comment>
<dbReference type="InterPro" id="IPR038009">
    <property type="entry name" value="GlmU_C_LbH"/>
</dbReference>
<comment type="pathway">
    <text evidence="18">Bacterial outer membrane biogenesis; LPS lipid A biosynthesis.</text>
</comment>
<evidence type="ECO:0000256" key="2">
    <source>
        <dbReference type="ARBA" id="ARBA00007707"/>
    </source>
</evidence>
<keyword evidence="14 18" id="KW-0961">Cell wall biogenesis/degradation</keyword>
<name>A0A917C626_9PROT</name>
<dbReference type="HAMAP" id="MF_01631">
    <property type="entry name" value="GlmU"/>
    <property type="match status" value="1"/>
</dbReference>
<keyword evidence="13 18" id="KW-0012">Acyltransferase</keyword>
<organism evidence="20 21">
    <name type="scientific">Terasakiella brassicae</name>
    <dbReference type="NCBI Taxonomy" id="1634917"/>
    <lineage>
        <taxon>Bacteria</taxon>
        <taxon>Pseudomonadati</taxon>
        <taxon>Pseudomonadota</taxon>
        <taxon>Alphaproteobacteria</taxon>
        <taxon>Rhodospirillales</taxon>
        <taxon>Terasakiellaceae</taxon>
        <taxon>Terasakiella</taxon>
    </lineage>
</organism>
<dbReference type="PANTHER" id="PTHR43584:SF3">
    <property type="entry name" value="BIFUNCTIONAL PROTEIN GLMU"/>
    <property type="match status" value="1"/>
</dbReference>
<feature type="binding site" evidence="18">
    <location>
        <position position="357"/>
    </location>
    <ligand>
        <name>UDP-N-acetyl-alpha-D-glucosamine</name>
        <dbReference type="ChEBI" id="CHEBI:57705"/>
    </ligand>
</feature>
<keyword evidence="12 18" id="KW-0511">Multifunctional enzyme</keyword>
<evidence type="ECO:0000313" key="21">
    <source>
        <dbReference type="Proteomes" id="UP000632498"/>
    </source>
</evidence>
<dbReference type="EC" id="2.3.1.157" evidence="18"/>
<keyword evidence="9 18" id="KW-0460">Magnesium</keyword>
<dbReference type="InterPro" id="IPR001451">
    <property type="entry name" value="Hexapep"/>
</dbReference>
<accession>A0A917C626</accession>
<keyword evidence="8 18" id="KW-0677">Repeat</keyword>
<feature type="binding site" evidence="18">
    <location>
        <position position="360"/>
    </location>
    <ligand>
        <name>acetyl-CoA</name>
        <dbReference type="ChEBI" id="CHEBI:57288"/>
    </ligand>
</feature>
<dbReference type="GO" id="GO:0003977">
    <property type="term" value="F:UDP-N-acetylglucosamine diphosphorylase activity"/>
    <property type="evidence" value="ECO:0007669"/>
    <property type="project" value="UniProtKB-UniRule"/>
</dbReference>
<evidence type="ECO:0000256" key="15">
    <source>
        <dbReference type="ARBA" id="ARBA00048247"/>
    </source>
</evidence>
<evidence type="ECO:0000256" key="5">
    <source>
        <dbReference type="ARBA" id="ARBA00022679"/>
    </source>
</evidence>
<evidence type="ECO:0000256" key="13">
    <source>
        <dbReference type="ARBA" id="ARBA00023315"/>
    </source>
</evidence>
<evidence type="ECO:0000256" key="8">
    <source>
        <dbReference type="ARBA" id="ARBA00022737"/>
    </source>
</evidence>
<comment type="similarity">
    <text evidence="2 18">In the C-terminal section; belongs to the transferase hexapeptide repeat family.</text>
</comment>
<dbReference type="GO" id="GO:0019134">
    <property type="term" value="F:glucosamine-1-phosphate N-acetyltransferase activity"/>
    <property type="evidence" value="ECO:0007669"/>
    <property type="project" value="UniProtKB-UniRule"/>
</dbReference>
<feature type="region of interest" description="Pyrophosphorylase" evidence="18">
    <location>
        <begin position="1"/>
        <end position="226"/>
    </location>
</feature>
<comment type="catalytic activity">
    <reaction evidence="15 18">
        <text>alpha-D-glucosamine 1-phosphate + acetyl-CoA = N-acetyl-alpha-D-glucosamine 1-phosphate + CoA + H(+)</text>
        <dbReference type="Rhea" id="RHEA:13725"/>
        <dbReference type="ChEBI" id="CHEBI:15378"/>
        <dbReference type="ChEBI" id="CHEBI:57287"/>
        <dbReference type="ChEBI" id="CHEBI:57288"/>
        <dbReference type="ChEBI" id="CHEBI:57776"/>
        <dbReference type="ChEBI" id="CHEBI:58516"/>
        <dbReference type="EC" id="2.3.1.157"/>
    </reaction>
</comment>
<comment type="caution">
    <text evidence="18">Lacks conserved residue(s) required for the propagation of feature annotation.</text>
</comment>
<dbReference type="GO" id="GO:0009252">
    <property type="term" value="P:peptidoglycan biosynthetic process"/>
    <property type="evidence" value="ECO:0007669"/>
    <property type="project" value="UniProtKB-UniRule"/>
</dbReference>
<keyword evidence="10 18" id="KW-0133">Cell shape</keyword>
<dbReference type="GO" id="GO:0008360">
    <property type="term" value="P:regulation of cell shape"/>
    <property type="evidence" value="ECO:0007669"/>
    <property type="project" value="UniProtKB-KW"/>
</dbReference>
<feature type="binding site" evidence="18">
    <location>
        <position position="72"/>
    </location>
    <ligand>
        <name>UDP-N-acetyl-alpha-D-glucosamine</name>
        <dbReference type="ChEBI" id="CHEBI:57705"/>
    </ligand>
</feature>